<dbReference type="OrthoDB" id="424302at2759"/>
<dbReference type="AlphaFoldDB" id="A0A4C1XGE2"/>
<keyword evidence="2" id="KW-1185">Reference proteome</keyword>
<name>A0A4C1XGE2_EUMVA</name>
<protein>
    <submittedName>
        <fullName evidence="1">NAD-dependent protein deacylase sirtuin-5, mitochondrial</fullName>
    </submittedName>
</protein>
<dbReference type="InterPro" id="IPR029035">
    <property type="entry name" value="DHS-like_NAD/FAD-binding_dom"/>
</dbReference>
<reference evidence="1 2" key="1">
    <citation type="journal article" date="2019" name="Commun. Biol.">
        <title>The bagworm genome reveals a unique fibroin gene that provides high tensile strength.</title>
        <authorList>
            <person name="Kono N."/>
            <person name="Nakamura H."/>
            <person name="Ohtoshi R."/>
            <person name="Tomita M."/>
            <person name="Numata K."/>
            <person name="Arakawa K."/>
        </authorList>
    </citation>
    <scope>NUCLEOTIDE SEQUENCE [LARGE SCALE GENOMIC DNA]</scope>
</reference>
<evidence type="ECO:0000313" key="1">
    <source>
        <dbReference type="EMBL" id="GBP62956.1"/>
    </source>
</evidence>
<dbReference type="Proteomes" id="UP000299102">
    <property type="component" value="Unassembled WGS sequence"/>
</dbReference>
<sequence>MGRLDDEAFRYCDVLMVIGTSCVTYPASVYAPQVAARWDTVAEFNKVSNKSHPDFQFHFPGPYSITVPMVLDYDDHEQCDDK</sequence>
<proteinExistence type="predicted"/>
<accession>A0A4C1XGE2</accession>
<dbReference type="Gene3D" id="3.40.50.1220">
    <property type="entry name" value="TPP-binding domain"/>
    <property type="match status" value="1"/>
</dbReference>
<gene>
    <name evidence="1" type="primary">SIRT5</name>
    <name evidence="1" type="ORF">EVAR_95911_1</name>
</gene>
<dbReference type="STRING" id="151549.A0A4C1XGE2"/>
<evidence type="ECO:0000313" key="2">
    <source>
        <dbReference type="Proteomes" id="UP000299102"/>
    </source>
</evidence>
<organism evidence="1 2">
    <name type="scientific">Eumeta variegata</name>
    <name type="common">Bagworm moth</name>
    <name type="synonym">Eumeta japonica</name>
    <dbReference type="NCBI Taxonomy" id="151549"/>
    <lineage>
        <taxon>Eukaryota</taxon>
        <taxon>Metazoa</taxon>
        <taxon>Ecdysozoa</taxon>
        <taxon>Arthropoda</taxon>
        <taxon>Hexapoda</taxon>
        <taxon>Insecta</taxon>
        <taxon>Pterygota</taxon>
        <taxon>Neoptera</taxon>
        <taxon>Endopterygota</taxon>
        <taxon>Lepidoptera</taxon>
        <taxon>Glossata</taxon>
        <taxon>Ditrysia</taxon>
        <taxon>Tineoidea</taxon>
        <taxon>Psychidae</taxon>
        <taxon>Oiketicinae</taxon>
        <taxon>Eumeta</taxon>
    </lineage>
</organism>
<dbReference type="EMBL" id="BGZK01000854">
    <property type="protein sequence ID" value="GBP62956.1"/>
    <property type="molecule type" value="Genomic_DNA"/>
</dbReference>
<dbReference type="SUPFAM" id="SSF52467">
    <property type="entry name" value="DHS-like NAD/FAD-binding domain"/>
    <property type="match status" value="1"/>
</dbReference>
<comment type="caution">
    <text evidence="1">The sequence shown here is derived from an EMBL/GenBank/DDBJ whole genome shotgun (WGS) entry which is preliminary data.</text>
</comment>